<proteinExistence type="predicted"/>
<evidence type="ECO:0000256" key="4">
    <source>
        <dbReference type="ARBA" id="ARBA00023172"/>
    </source>
</evidence>
<dbReference type="PANTHER" id="PTHR46963">
    <property type="entry name" value="SIMILAR TO RIKEN CDNA E130308A19"/>
    <property type="match status" value="1"/>
</dbReference>
<dbReference type="GO" id="GO:0006310">
    <property type="term" value="P:DNA recombination"/>
    <property type="evidence" value="ECO:0007669"/>
    <property type="project" value="UniProtKB-KW"/>
</dbReference>
<sequence>MSEEKKYGDFFVICNELSKTQDIDSEEYLNTAVCEVSEELDVFIANFILSVRKKGGEEFEPISLRSMISNIDRALRRHRYEVSIMQSPDNIFTATKQALKAKQKDLKQKGKGNRPQKADPLSDDDINIFYDSGVLGVTSPQSLLNTVWFNNAIHLGLCGHQEHYNLCWGDISLHKNPDGTEYLQHYERQTKTRTGANTRDTRTVLGKLFSIPHLNENNPIEVYKKYASLRPQGFCEPNDPFYIATRTNPLSDKKSDLWFIKQRLGVNKIGKIMGKMIEKCPQIADSGKRLTNTSTRKYCVQKLRENNITPTDLMQVTGHKNVNSINNYSEITVTKQKEMSKILSTTKNRFNHKSTRTSVSCRKHSTGPVAVCRGNLAHKQYECLHLPKCLPGLPATTSQEIKMNIKSSYMYKMNFQLIELF</sequence>
<keyword evidence="2" id="KW-0597">Phosphoprotein</keyword>
<protein>
    <recommendedName>
        <fullName evidence="5">ZMYM2-like/QRICH1 C-terminal domain-containing protein</fullName>
    </recommendedName>
</protein>
<feature type="domain" description="ZMYM2-like/QRICH1 C-terminal" evidence="5">
    <location>
        <begin position="129"/>
        <end position="276"/>
    </location>
</feature>
<name>A0A8W8MMW5_MAGGI</name>
<evidence type="ECO:0000313" key="7">
    <source>
        <dbReference type="Proteomes" id="UP000005408"/>
    </source>
</evidence>
<dbReference type="InterPro" id="IPR011010">
    <property type="entry name" value="DNA_brk_join_enz"/>
</dbReference>
<dbReference type="AlphaFoldDB" id="A0A8W8MMW5"/>
<organism evidence="6 7">
    <name type="scientific">Magallana gigas</name>
    <name type="common">Pacific oyster</name>
    <name type="synonym">Crassostrea gigas</name>
    <dbReference type="NCBI Taxonomy" id="29159"/>
    <lineage>
        <taxon>Eukaryota</taxon>
        <taxon>Metazoa</taxon>
        <taxon>Spiralia</taxon>
        <taxon>Lophotrochozoa</taxon>
        <taxon>Mollusca</taxon>
        <taxon>Bivalvia</taxon>
        <taxon>Autobranchia</taxon>
        <taxon>Pteriomorphia</taxon>
        <taxon>Ostreida</taxon>
        <taxon>Ostreoidea</taxon>
        <taxon>Ostreidae</taxon>
        <taxon>Magallana</taxon>
    </lineage>
</organism>
<reference evidence="6" key="1">
    <citation type="submission" date="2022-08" db="UniProtKB">
        <authorList>
            <consortium name="EnsemblMetazoa"/>
        </authorList>
    </citation>
    <scope>IDENTIFICATION</scope>
    <source>
        <strain evidence="6">05x7-T-G4-1.051#20</strain>
    </source>
</reference>
<dbReference type="InterPro" id="IPR021893">
    <property type="entry name" value="ZMYM2-like_C"/>
</dbReference>
<dbReference type="EnsemblMetazoa" id="G34199.1">
    <property type="protein sequence ID" value="G34199.1:cds"/>
    <property type="gene ID" value="G34199"/>
</dbReference>
<dbReference type="SUPFAM" id="SSF56349">
    <property type="entry name" value="DNA breaking-rejoining enzymes"/>
    <property type="match status" value="1"/>
</dbReference>
<keyword evidence="7" id="KW-1185">Reference proteome</keyword>
<evidence type="ECO:0000313" key="6">
    <source>
        <dbReference type="EnsemblMetazoa" id="G34199.1:cds"/>
    </source>
</evidence>
<dbReference type="PANTHER" id="PTHR46963:SF2">
    <property type="match status" value="1"/>
</dbReference>
<dbReference type="GO" id="GO:0003677">
    <property type="term" value="F:DNA binding"/>
    <property type="evidence" value="ECO:0007669"/>
    <property type="project" value="InterPro"/>
</dbReference>
<dbReference type="Gene3D" id="1.10.443.10">
    <property type="entry name" value="Intergrase catalytic core"/>
    <property type="match status" value="1"/>
</dbReference>
<dbReference type="InterPro" id="IPR042838">
    <property type="entry name" value="KIAA1958"/>
</dbReference>
<dbReference type="Pfam" id="PF12012">
    <property type="entry name" value="DUF3504"/>
    <property type="match status" value="1"/>
</dbReference>
<dbReference type="GO" id="GO:0015074">
    <property type="term" value="P:DNA integration"/>
    <property type="evidence" value="ECO:0007669"/>
    <property type="project" value="InterPro"/>
</dbReference>
<evidence type="ECO:0000259" key="5">
    <source>
        <dbReference type="Pfam" id="PF12012"/>
    </source>
</evidence>
<dbReference type="Proteomes" id="UP000005408">
    <property type="component" value="Unassembled WGS sequence"/>
</dbReference>
<evidence type="ECO:0000256" key="2">
    <source>
        <dbReference type="ARBA" id="ARBA00022553"/>
    </source>
</evidence>
<evidence type="ECO:0000256" key="1">
    <source>
        <dbReference type="ARBA" id="ARBA00022499"/>
    </source>
</evidence>
<keyword evidence="3" id="KW-0832">Ubl conjugation</keyword>
<evidence type="ECO:0000256" key="3">
    <source>
        <dbReference type="ARBA" id="ARBA00022843"/>
    </source>
</evidence>
<keyword evidence="1" id="KW-1017">Isopeptide bond</keyword>
<keyword evidence="4" id="KW-0233">DNA recombination</keyword>
<dbReference type="InterPro" id="IPR013762">
    <property type="entry name" value="Integrase-like_cat_sf"/>
</dbReference>
<accession>A0A8W8MMW5</accession>